<accession>A0A6G0W1H0</accession>
<protein>
    <submittedName>
        <fullName evidence="1">Zinc finger MYM-type protein 1-like</fullName>
    </submittedName>
</protein>
<sequence length="140" mass="16493">MNSVEHLLEKRFSLHTLDEQINIKTLIRPMPDLKKTRQFTRTFTKDTYTKYNNWLCGCNKRNTIFCFPCLLFGGELLWTKTGMTDLNHLNDRMKKHDLTVKHMNTTLNLATLGKTNVLSMLDSGYRRGIELHNEKVFNNR</sequence>
<dbReference type="Proteomes" id="UP000478052">
    <property type="component" value="Unassembled WGS sequence"/>
</dbReference>
<comment type="caution">
    <text evidence="1">The sequence shown here is derived from an EMBL/GenBank/DDBJ whole genome shotgun (WGS) entry which is preliminary data.</text>
</comment>
<organism evidence="1 2">
    <name type="scientific">Aphis craccivora</name>
    <name type="common">Cowpea aphid</name>
    <dbReference type="NCBI Taxonomy" id="307492"/>
    <lineage>
        <taxon>Eukaryota</taxon>
        <taxon>Metazoa</taxon>
        <taxon>Ecdysozoa</taxon>
        <taxon>Arthropoda</taxon>
        <taxon>Hexapoda</taxon>
        <taxon>Insecta</taxon>
        <taxon>Pterygota</taxon>
        <taxon>Neoptera</taxon>
        <taxon>Paraneoptera</taxon>
        <taxon>Hemiptera</taxon>
        <taxon>Sternorrhyncha</taxon>
        <taxon>Aphidomorpha</taxon>
        <taxon>Aphidoidea</taxon>
        <taxon>Aphididae</taxon>
        <taxon>Aphidini</taxon>
        <taxon>Aphis</taxon>
        <taxon>Aphis</taxon>
    </lineage>
</organism>
<gene>
    <name evidence="1" type="ORF">FWK35_00036607</name>
</gene>
<name>A0A6G0W1H0_APHCR</name>
<dbReference type="EMBL" id="VUJU01009805">
    <property type="protein sequence ID" value="KAF0717502.1"/>
    <property type="molecule type" value="Genomic_DNA"/>
</dbReference>
<evidence type="ECO:0000313" key="1">
    <source>
        <dbReference type="EMBL" id="KAF0717502.1"/>
    </source>
</evidence>
<evidence type="ECO:0000313" key="2">
    <source>
        <dbReference type="Proteomes" id="UP000478052"/>
    </source>
</evidence>
<dbReference type="AlphaFoldDB" id="A0A6G0W1H0"/>
<keyword evidence="2" id="KW-1185">Reference proteome</keyword>
<proteinExistence type="predicted"/>
<reference evidence="1 2" key="1">
    <citation type="submission" date="2019-08" db="EMBL/GenBank/DDBJ databases">
        <title>Whole genome of Aphis craccivora.</title>
        <authorList>
            <person name="Voronova N.V."/>
            <person name="Shulinski R.S."/>
            <person name="Bandarenka Y.V."/>
            <person name="Zhorov D.G."/>
            <person name="Warner D."/>
        </authorList>
    </citation>
    <scope>NUCLEOTIDE SEQUENCE [LARGE SCALE GENOMIC DNA]</scope>
    <source>
        <strain evidence="1">180601</strain>
        <tissue evidence="1">Whole Body</tissue>
    </source>
</reference>
<dbReference type="OrthoDB" id="6741521at2759"/>